<evidence type="ECO:0000313" key="3">
    <source>
        <dbReference type="EMBL" id="ORX37099.1"/>
    </source>
</evidence>
<sequence length="436" mass="46618">MLGQTLVALTSSAMAFAAPATVPRQERGLPAVSLPIANPLAPASFGSSKIAVTIDPNLQRDSCVTANALIDGRVLWICRDSLSLKNETLGQYAGFFTSSSASWSNQTTGTTSSGGSGNQPKLDFVPLTQGQQFVTAGYLQQLTQYGGPFPLPSPYLPYAADQCPDSGGGCYGGRYIEWPDASMYVTDVASDGTTTGYLYTTAAAGGGNLTDNFPGTTLYKITYTPTADIDTLPEVTMIAEHFFPRFGFNYGAFGGVVSPTDGLLYLWGETYDFSPAAYNISIGLARVAIDSIENPDAYSYYYPASNTWSSTQPTIYDSAANMTVGGIYGQGTFYYNSKHSAYFFVGQSQNGLMNVSYTVANTPEGPWSPMAEPVTLSTDFAYSFAAHPQMGHDPDQLYCSFTNNIDDPTVGNVYQQPLYLINFNGSSLAGVLSELL</sequence>
<evidence type="ECO:0008006" key="5">
    <source>
        <dbReference type="Google" id="ProtNLM"/>
    </source>
</evidence>
<feature type="region of interest" description="Disordered" evidence="1">
    <location>
        <begin position="101"/>
        <end position="120"/>
    </location>
</feature>
<dbReference type="Proteomes" id="UP000193218">
    <property type="component" value="Unassembled WGS sequence"/>
</dbReference>
<dbReference type="InParanoid" id="A0A1Y1UGK3"/>
<evidence type="ECO:0000256" key="1">
    <source>
        <dbReference type="SAM" id="MobiDB-lite"/>
    </source>
</evidence>
<gene>
    <name evidence="3" type="ORF">BD324DRAFT_608491</name>
</gene>
<keyword evidence="4" id="KW-1185">Reference proteome</keyword>
<organism evidence="3 4">
    <name type="scientific">Kockovaella imperatae</name>
    <dbReference type="NCBI Taxonomy" id="4999"/>
    <lineage>
        <taxon>Eukaryota</taxon>
        <taxon>Fungi</taxon>
        <taxon>Dikarya</taxon>
        <taxon>Basidiomycota</taxon>
        <taxon>Agaricomycotina</taxon>
        <taxon>Tremellomycetes</taxon>
        <taxon>Tremellales</taxon>
        <taxon>Cuniculitremaceae</taxon>
        <taxon>Kockovaella</taxon>
    </lineage>
</organism>
<dbReference type="OrthoDB" id="2583188at2759"/>
<feature type="signal peptide" evidence="2">
    <location>
        <begin position="1"/>
        <end position="17"/>
    </location>
</feature>
<dbReference type="EMBL" id="NBSH01000006">
    <property type="protein sequence ID" value="ORX37099.1"/>
    <property type="molecule type" value="Genomic_DNA"/>
</dbReference>
<evidence type="ECO:0000256" key="2">
    <source>
        <dbReference type="SAM" id="SignalP"/>
    </source>
</evidence>
<accession>A0A1Y1UGK3</accession>
<evidence type="ECO:0000313" key="4">
    <source>
        <dbReference type="Proteomes" id="UP000193218"/>
    </source>
</evidence>
<name>A0A1Y1UGK3_9TREE</name>
<dbReference type="AlphaFoldDB" id="A0A1Y1UGK3"/>
<keyword evidence="2" id="KW-0732">Signal</keyword>
<proteinExistence type="predicted"/>
<comment type="caution">
    <text evidence="3">The sequence shown here is derived from an EMBL/GenBank/DDBJ whole genome shotgun (WGS) entry which is preliminary data.</text>
</comment>
<protein>
    <recommendedName>
        <fullName evidence="5">DUF4185 domain-containing protein</fullName>
    </recommendedName>
</protein>
<dbReference type="GeneID" id="33555922"/>
<feature type="chain" id="PRO_5012214741" description="DUF4185 domain-containing protein" evidence="2">
    <location>
        <begin position="18"/>
        <end position="436"/>
    </location>
</feature>
<reference evidence="3 4" key="1">
    <citation type="submission" date="2017-03" db="EMBL/GenBank/DDBJ databases">
        <title>Widespread Adenine N6-methylation of Active Genes in Fungi.</title>
        <authorList>
            <consortium name="DOE Joint Genome Institute"/>
            <person name="Mondo S.J."/>
            <person name="Dannebaum R.O."/>
            <person name="Kuo R.C."/>
            <person name="Louie K.B."/>
            <person name="Bewick A.J."/>
            <person name="Labutti K."/>
            <person name="Haridas S."/>
            <person name="Kuo A."/>
            <person name="Salamov A."/>
            <person name="Ahrendt S.R."/>
            <person name="Lau R."/>
            <person name="Bowen B.P."/>
            <person name="Lipzen A."/>
            <person name="Sullivan W."/>
            <person name="Andreopoulos W.B."/>
            <person name="Clum A."/>
            <person name="Lindquist E."/>
            <person name="Daum C."/>
            <person name="Northen T.R."/>
            <person name="Ramamoorthy G."/>
            <person name="Schmitz R.J."/>
            <person name="Gryganskyi A."/>
            <person name="Culley D."/>
            <person name="Magnuson J."/>
            <person name="James T.Y."/>
            <person name="O'Malley M.A."/>
            <person name="Stajich J.E."/>
            <person name="Spatafora J.W."/>
            <person name="Visel A."/>
            <person name="Grigoriev I.V."/>
        </authorList>
    </citation>
    <scope>NUCLEOTIDE SEQUENCE [LARGE SCALE GENOMIC DNA]</scope>
    <source>
        <strain evidence="3 4">NRRL Y-17943</strain>
    </source>
</reference>
<dbReference type="RefSeq" id="XP_021871137.1">
    <property type="nucleotide sequence ID" value="XM_022014114.1"/>
</dbReference>